<comment type="subcellular location">
    <subcellularLocation>
        <location evidence="1 9">Cell inner membrane</location>
        <topology evidence="1 9">Multi-pass membrane protein</topology>
    </subcellularLocation>
</comment>
<accession>A0A934HQS4</accession>
<keyword evidence="2 9" id="KW-0813">Transport</keyword>
<feature type="transmembrane region" description="Helical" evidence="9">
    <location>
        <begin position="132"/>
        <end position="150"/>
    </location>
</feature>
<feature type="transmembrane region" description="Helical" evidence="9">
    <location>
        <begin position="20"/>
        <end position="45"/>
    </location>
</feature>
<evidence type="ECO:0000256" key="9">
    <source>
        <dbReference type="RuleBase" id="RU369079"/>
    </source>
</evidence>
<dbReference type="EMBL" id="JAEIJD010000002">
    <property type="protein sequence ID" value="MBI6629211.1"/>
    <property type="molecule type" value="Genomic_DNA"/>
</dbReference>
<name>A0A934HQS4_9RHOB</name>
<dbReference type="GO" id="GO:0015740">
    <property type="term" value="P:C4-dicarboxylate transport"/>
    <property type="evidence" value="ECO:0007669"/>
    <property type="project" value="TreeGrafter"/>
</dbReference>
<dbReference type="InterPro" id="IPR007387">
    <property type="entry name" value="TRAP_DctQ"/>
</dbReference>
<keyword evidence="12" id="KW-1185">Reference proteome</keyword>
<evidence type="ECO:0000256" key="3">
    <source>
        <dbReference type="ARBA" id="ARBA00022475"/>
    </source>
</evidence>
<comment type="similarity">
    <text evidence="8 9">Belongs to the TRAP transporter small permease family.</text>
</comment>
<feature type="transmembrane region" description="Helical" evidence="9">
    <location>
        <begin position="90"/>
        <end position="112"/>
    </location>
</feature>
<dbReference type="RefSeq" id="WP_198685206.1">
    <property type="nucleotide sequence ID" value="NZ_JAEIJD010000002.1"/>
</dbReference>
<evidence type="ECO:0000256" key="8">
    <source>
        <dbReference type="ARBA" id="ARBA00038436"/>
    </source>
</evidence>
<protein>
    <recommendedName>
        <fullName evidence="9">TRAP transporter small permease protein</fullName>
    </recommendedName>
</protein>
<feature type="domain" description="Tripartite ATP-independent periplasmic transporters DctQ component" evidence="10">
    <location>
        <begin position="28"/>
        <end position="157"/>
    </location>
</feature>
<dbReference type="GO" id="GO:0022857">
    <property type="term" value="F:transmembrane transporter activity"/>
    <property type="evidence" value="ECO:0007669"/>
    <property type="project" value="UniProtKB-UniRule"/>
</dbReference>
<dbReference type="GO" id="GO:0005886">
    <property type="term" value="C:plasma membrane"/>
    <property type="evidence" value="ECO:0007669"/>
    <property type="project" value="UniProtKB-SubCell"/>
</dbReference>
<proteinExistence type="inferred from homology"/>
<keyword evidence="6 9" id="KW-1133">Transmembrane helix</keyword>
<keyword evidence="7 9" id="KW-0472">Membrane</keyword>
<keyword evidence="5 9" id="KW-0812">Transmembrane</keyword>
<sequence length="171" mass="18118">MAQFYRTFDRSISIVEKAILILALLVSTGVLIADIVLRSTVGIALSWSAELTRYAIVWMVFIGGSVAAREGSHISIDMLGEMLPPGSAKALGAAAMAVSGAGCAVLMVVSVQLVRTMMTFGQTSPALEVPMWWVYLALPVGFGLMSIRFVQAAADVATRDESLVVIHDTAA</sequence>
<dbReference type="Pfam" id="PF04290">
    <property type="entry name" value="DctQ"/>
    <property type="match status" value="1"/>
</dbReference>
<evidence type="ECO:0000256" key="1">
    <source>
        <dbReference type="ARBA" id="ARBA00004429"/>
    </source>
</evidence>
<gene>
    <name evidence="11" type="ORF">JAO82_04880</name>
</gene>
<evidence type="ECO:0000256" key="7">
    <source>
        <dbReference type="ARBA" id="ARBA00023136"/>
    </source>
</evidence>
<keyword evidence="4 9" id="KW-0997">Cell inner membrane</keyword>
<comment type="subunit">
    <text evidence="9">The complex comprises the extracytoplasmic solute receptor protein and the two transmembrane proteins.</text>
</comment>
<evidence type="ECO:0000313" key="12">
    <source>
        <dbReference type="Proteomes" id="UP000613255"/>
    </source>
</evidence>
<dbReference type="Proteomes" id="UP000613255">
    <property type="component" value="Unassembled WGS sequence"/>
</dbReference>
<evidence type="ECO:0000256" key="5">
    <source>
        <dbReference type="ARBA" id="ARBA00022692"/>
    </source>
</evidence>
<dbReference type="PANTHER" id="PTHR35011">
    <property type="entry name" value="2,3-DIKETO-L-GULONATE TRAP TRANSPORTER SMALL PERMEASE PROTEIN YIAM"/>
    <property type="match status" value="1"/>
</dbReference>
<organism evidence="11 12">
    <name type="scientific">Pontibaca salina</name>
    <dbReference type="NCBI Taxonomy" id="2795731"/>
    <lineage>
        <taxon>Bacteria</taxon>
        <taxon>Pseudomonadati</taxon>
        <taxon>Pseudomonadota</taxon>
        <taxon>Alphaproteobacteria</taxon>
        <taxon>Rhodobacterales</taxon>
        <taxon>Roseobacteraceae</taxon>
        <taxon>Pontibaca</taxon>
    </lineage>
</organism>
<feature type="transmembrane region" description="Helical" evidence="9">
    <location>
        <begin position="51"/>
        <end position="69"/>
    </location>
</feature>
<evidence type="ECO:0000256" key="2">
    <source>
        <dbReference type="ARBA" id="ARBA00022448"/>
    </source>
</evidence>
<evidence type="ECO:0000313" key="11">
    <source>
        <dbReference type="EMBL" id="MBI6629211.1"/>
    </source>
</evidence>
<evidence type="ECO:0000256" key="6">
    <source>
        <dbReference type="ARBA" id="ARBA00022989"/>
    </source>
</evidence>
<evidence type="ECO:0000259" key="10">
    <source>
        <dbReference type="Pfam" id="PF04290"/>
    </source>
</evidence>
<dbReference type="InterPro" id="IPR055348">
    <property type="entry name" value="DctQ"/>
</dbReference>
<reference evidence="11" key="1">
    <citation type="submission" date="2020-12" db="EMBL/GenBank/DDBJ databases">
        <title>Pontibaca salina gen. nov., sp. nov., isolated from marine sediment.</title>
        <authorList>
            <person name="Bo J."/>
            <person name="Wang S."/>
            <person name="Song X."/>
            <person name="Du Z."/>
        </authorList>
    </citation>
    <scope>NUCLEOTIDE SEQUENCE</scope>
    <source>
        <strain evidence="11">S1109L</strain>
    </source>
</reference>
<comment type="function">
    <text evidence="9">Part of the tripartite ATP-independent periplasmic (TRAP) transport system.</text>
</comment>
<evidence type="ECO:0000256" key="4">
    <source>
        <dbReference type="ARBA" id="ARBA00022519"/>
    </source>
</evidence>
<keyword evidence="3" id="KW-1003">Cell membrane</keyword>
<dbReference type="AlphaFoldDB" id="A0A934HQS4"/>
<comment type="caution">
    <text evidence="11">The sequence shown here is derived from an EMBL/GenBank/DDBJ whole genome shotgun (WGS) entry which is preliminary data.</text>
</comment>
<dbReference type="PANTHER" id="PTHR35011:SF2">
    <property type="entry name" value="2,3-DIKETO-L-GULONATE TRAP TRANSPORTER SMALL PERMEASE PROTEIN YIAM"/>
    <property type="match status" value="1"/>
</dbReference>